<keyword evidence="1" id="KW-0472">Membrane</keyword>
<evidence type="ECO:0000256" key="1">
    <source>
        <dbReference type="SAM" id="Phobius"/>
    </source>
</evidence>
<dbReference type="Proteomes" id="UP000574390">
    <property type="component" value="Unassembled WGS sequence"/>
</dbReference>
<protein>
    <submittedName>
        <fullName evidence="2">Uncharacterized protein</fullName>
    </submittedName>
</protein>
<dbReference type="EMBL" id="JABANM010024090">
    <property type="protein sequence ID" value="KAF4716794.1"/>
    <property type="molecule type" value="Genomic_DNA"/>
</dbReference>
<dbReference type="AlphaFoldDB" id="A0A7J6R811"/>
<gene>
    <name evidence="2" type="ORF">FOZ62_010420</name>
</gene>
<reference evidence="2 3" key="1">
    <citation type="submission" date="2020-04" db="EMBL/GenBank/DDBJ databases">
        <title>Perkinsus olseni comparative genomics.</title>
        <authorList>
            <person name="Bogema D.R."/>
        </authorList>
    </citation>
    <scope>NUCLEOTIDE SEQUENCE [LARGE SCALE GENOMIC DNA]</scope>
    <source>
        <strain evidence="2">ATCC PRA-205</strain>
    </source>
</reference>
<evidence type="ECO:0000313" key="3">
    <source>
        <dbReference type="Proteomes" id="UP000574390"/>
    </source>
</evidence>
<name>A0A7J6R811_PEROL</name>
<keyword evidence="1" id="KW-0812">Transmembrane</keyword>
<feature type="transmembrane region" description="Helical" evidence="1">
    <location>
        <begin position="78"/>
        <end position="98"/>
    </location>
</feature>
<keyword evidence="1" id="KW-1133">Transmembrane helix</keyword>
<proteinExistence type="predicted"/>
<comment type="caution">
    <text evidence="2">The sequence shown here is derived from an EMBL/GenBank/DDBJ whole genome shotgun (WGS) entry which is preliminary data.</text>
</comment>
<sequence length="149" mass="16585">MVATTDGYTAAELCSLEYRSPMGKDSPLTRLPVIGISPHCPATEAHLPGTIIGLCTGFVENQAEHFKRRRSSYRLASFFKLKMNVSIIGLFLFIYFPFRMHTGFGPDNLLDECVQSSNTIVDGEALKFYTRDPPFVVSVTTRVTITQCP</sequence>
<feature type="non-terminal residue" evidence="2">
    <location>
        <position position="149"/>
    </location>
</feature>
<evidence type="ECO:0000313" key="2">
    <source>
        <dbReference type="EMBL" id="KAF4716794.1"/>
    </source>
</evidence>
<accession>A0A7J6R811</accession>
<organism evidence="2 3">
    <name type="scientific">Perkinsus olseni</name>
    <name type="common">Perkinsus atlanticus</name>
    <dbReference type="NCBI Taxonomy" id="32597"/>
    <lineage>
        <taxon>Eukaryota</taxon>
        <taxon>Sar</taxon>
        <taxon>Alveolata</taxon>
        <taxon>Perkinsozoa</taxon>
        <taxon>Perkinsea</taxon>
        <taxon>Perkinsida</taxon>
        <taxon>Perkinsidae</taxon>
        <taxon>Perkinsus</taxon>
    </lineage>
</organism>